<keyword evidence="2" id="KW-0812">Transmembrane</keyword>
<protein>
    <submittedName>
        <fullName evidence="3">Uncharacterized protein</fullName>
    </submittedName>
</protein>
<evidence type="ECO:0000256" key="2">
    <source>
        <dbReference type="SAM" id="Phobius"/>
    </source>
</evidence>
<evidence type="ECO:0000313" key="3">
    <source>
        <dbReference type="EMBL" id="RUR74462.1"/>
    </source>
</evidence>
<name>A0A3S0ZP56_CHLFR</name>
<reference evidence="3 4" key="1">
    <citation type="journal article" date="2019" name="Genome Biol. Evol.">
        <title>Day and night: Metabolic profiles and evolutionary relationships of six axenic non-marine cyanobacteria.</title>
        <authorList>
            <person name="Will S.E."/>
            <person name="Henke P."/>
            <person name="Boedeker C."/>
            <person name="Huang S."/>
            <person name="Brinkmann H."/>
            <person name="Rohde M."/>
            <person name="Jarek M."/>
            <person name="Friedl T."/>
            <person name="Seufert S."/>
            <person name="Schumacher M."/>
            <person name="Overmann J."/>
            <person name="Neumann-Schaal M."/>
            <person name="Petersen J."/>
        </authorList>
    </citation>
    <scope>NUCLEOTIDE SEQUENCE [LARGE SCALE GENOMIC DNA]</scope>
    <source>
        <strain evidence="3 4">PCC 6912</strain>
    </source>
</reference>
<keyword evidence="2" id="KW-0472">Membrane</keyword>
<feature type="transmembrane region" description="Helical" evidence="2">
    <location>
        <begin position="132"/>
        <end position="153"/>
    </location>
</feature>
<dbReference type="AlphaFoldDB" id="A0A3S0ZP56"/>
<gene>
    <name evidence="3" type="ORF">PCC6912_52370</name>
</gene>
<dbReference type="Proteomes" id="UP000268857">
    <property type="component" value="Unassembled WGS sequence"/>
</dbReference>
<proteinExistence type="predicted"/>
<evidence type="ECO:0000313" key="4">
    <source>
        <dbReference type="Proteomes" id="UP000268857"/>
    </source>
</evidence>
<comment type="caution">
    <text evidence="3">The sequence shown here is derived from an EMBL/GenBank/DDBJ whole genome shotgun (WGS) entry which is preliminary data.</text>
</comment>
<dbReference type="EMBL" id="RSCJ01000029">
    <property type="protein sequence ID" value="RUR74462.1"/>
    <property type="molecule type" value="Genomic_DNA"/>
</dbReference>
<feature type="coiled-coil region" evidence="1">
    <location>
        <begin position="214"/>
        <end position="249"/>
    </location>
</feature>
<evidence type="ECO:0000256" key="1">
    <source>
        <dbReference type="SAM" id="Coils"/>
    </source>
</evidence>
<accession>A0A3S0ZP56</accession>
<keyword evidence="4" id="KW-1185">Reference proteome</keyword>
<organism evidence="3 4">
    <name type="scientific">Chlorogloeopsis fritschii PCC 6912</name>
    <dbReference type="NCBI Taxonomy" id="211165"/>
    <lineage>
        <taxon>Bacteria</taxon>
        <taxon>Bacillati</taxon>
        <taxon>Cyanobacteriota</taxon>
        <taxon>Cyanophyceae</taxon>
        <taxon>Nostocales</taxon>
        <taxon>Chlorogloeopsidaceae</taxon>
        <taxon>Chlorogloeopsis</taxon>
    </lineage>
</organism>
<keyword evidence="2" id="KW-1133">Transmembrane helix</keyword>
<sequence>MLLPTYYVVISGSMKPQLNINWPEGAFQRFEQAKYFFDHKINSVTDSAQQIGESWKQTATQTTDRAINTVTTNLEQTKNSLEQAWQTAEQIPNSTSSAIQTAISASLGDWLREHPAILRLLEILSWATNHPVVSLIILLFAISIIWSIIRAIVRLIETASWSILQVPFKLLLVAIKLSFLSFTKIGSFTIQKITSDRTTDKLPILPPGDAQLLHINKQQRLVEIQERLAQIQQEQHELLQEAAELLSQDRIDVS</sequence>
<dbReference type="STRING" id="211165.GCA_000317285_05464"/>
<keyword evidence="1" id="KW-0175">Coiled coil</keyword>